<dbReference type="EMBL" id="VFIY01000008">
    <property type="protein sequence ID" value="TPD60167.1"/>
    <property type="molecule type" value="Genomic_DNA"/>
</dbReference>
<name>A0A501PJ59_9PROT</name>
<dbReference type="AlphaFoldDB" id="A0A501PJ59"/>
<dbReference type="PANTHER" id="PTHR35399">
    <property type="entry name" value="SLR8030 PROTEIN"/>
    <property type="match status" value="1"/>
</dbReference>
<proteinExistence type="predicted"/>
<gene>
    <name evidence="2" type="ORF">FIV46_08915</name>
</gene>
<evidence type="ECO:0000313" key="3">
    <source>
        <dbReference type="Proteomes" id="UP000319148"/>
    </source>
</evidence>
<comment type="caution">
    <text evidence="2">The sequence shown here is derived from an EMBL/GenBank/DDBJ whole genome shotgun (WGS) entry which is preliminary data.</text>
</comment>
<dbReference type="PANTHER" id="PTHR35399:SF2">
    <property type="entry name" value="DUF839 DOMAIN-CONTAINING PROTEIN"/>
    <property type="match status" value="1"/>
</dbReference>
<dbReference type="OrthoDB" id="9801383at2"/>
<evidence type="ECO:0000256" key="1">
    <source>
        <dbReference type="SAM" id="MobiDB-lite"/>
    </source>
</evidence>
<organism evidence="2 3">
    <name type="scientific">Emcibacter nanhaiensis</name>
    <dbReference type="NCBI Taxonomy" id="1505037"/>
    <lineage>
        <taxon>Bacteria</taxon>
        <taxon>Pseudomonadati</taxon>
        <taxon>Pseudomonadota</taxon>
        <taxon>Alphaproteobacteria</taxon>
        <taxon>Emcibacterales</taxon>
        <taxon>Emcibacteraceae</taxon>
        <taxon>Emcibacter</taxon>
    </lineage>
</organism>
<dbReference type="InterPro" id="IPR008557">
    <property type="entry name" value="PhoX"/>
</dbReference>
<feature type="region of interest" description="Disordered" evidence="1">
    <location>
        <begin position="720"/>
        <end position="754"/>
    </location>
</feature>
<reference evidence="3" key="1">
    <citation type="submission" date="2019-06" db="EMBL/GenBank/DDBJ databases">
        <title>The complete genome of Emcibacter congregatus ZYLT.</title>
        <authorList>
            <person name="Zhao Z."/>
        </authorList>
    </citation>
    <scope>NUCLEOTIDE SEQUENCE [LARGE SCALE GENOMIC DNA]</scope>
    <source>
        <strain evidence="3">MCCC 1A06723</strain>
    </source>
</reference>
<keyword evidence="3" id="KW-1185">Reference proteome</keyword>
<sequence length="754" mass="82700">MGGFDYFLNFNFNREMLDMDKIVKDVNGTETVEHEVNEIAAELESKAHDMDASVDMPLENRGNASEPIGVLMAKRIKRRSFMKGSAAAASVSAMVASPMMATKAAAAPADSLTFTPIEGSTEDTAVVPEGYEWYSILQFGQSLSPFVSDLSDADLVAGKHLTNKGAKDQAEQFGYNNDAVEFFALPTPDSNGKNNAVICVNHEYINDNLVYPDRGSYGSTADYFMAYPTADKWARNAIGMTVAEIERKHGKWQVVKSSGFNRRITMNTPFALTGPARKNEYLQTSANPAGTRVKGTYNNCAAGGTPWGTYLSAEENTDGVFSNFAGLEAALSGSTDPKDIKLLDMHRRLQPASGSSYLGFEAFDDRFDVAKEPHEPFRFGWVCEVDPYDPGAAPRKLTALGRFKHECATTIEAANKHCVVYMGDDARFEYVYKFVSERKINKNRRRNKNLLNKGTLYVAKFNEDGTGEWMAVDYDSQEVLQTAKVEGTDIPQFDNQAEVLINARRAGDLLGATPMDRPEDVEANPVTRKVYVACTNNTKRTSGDSIAERDGRDVQQFPDIANPRPANSWGHIIEISEDGDDNTATSFTWEIFLLAGDPQSSAGRFLTQDEDLNDVDLGSEEALDRDDTYYAGFAHGDLVSPIGAPDNISFDKQGNLWIVTDGSQPTGVHNGTFAVPTEGPNRGYLRQFMSGPNDSEVCGCEFTPDNRTLLLNIQHPGDRGVLGTPNSNFPNGGSSEPRPTLIGVRRKDNKPVGR</sequence>
<dbReference type="Proteomes" id="UP000319148">
    <property type="component" value="Unassembled WGS sequence"/>
</dbReference>
<feature type="compositionally biased region" description="Basic and acidic residues" evidence="1">
    <location>
        <begin position="745"/>
        <end position="754"/>
    </location>
</feature>
<evidence type="ECO:0000313" key="2">
    <source>
        <dbReference type="EMBL" id="TPD60167.1"/>
    </source>
</evidence>
<accession>A0A501PJ59</accession>
<feature type="compositionally biased region" description="Polar residues" evidence="1">
    <location>
        <begin position="724"/>
        <end position="734"/>
    </location>
</feature>
<protein>
    <submittedName>
        <fullName evidence="2">PhoX family phosphatase</fullName>
    </submittedName>
</protein>
<dbReference type="SUPFAM" id="SSF63829">
    <property type="entry name" value="Calcium-dependent phosphotriesterase"/>
    <property type="match status" value="1"/>
</dbReference>
<dbReference type="Pfam" id="PF05787">
    <property type="entry name" value="PhoX"/>
    <property type="match status" value="1"/>
</dbReference>